<keyword evidence="1" id="KW-1133">Transmembrane helix</keyword>
<sequence length="78" mass="8677">MIHFLKHTSITLTLSGLLMVLGLISVFTYGFNYSIDFVGGATAEFTAVAKNEQQIRNYVKKNYPSATIQKSGDNLFIK</sequence>
<dbReference type="Proteomes" id="UP000229554">
    <property type="component" value="Unassembled WGS sequence"/>
</dbReference>
<comment type="caution">
    <text evidence="2">The sequence shown here is derived from an EMBL/GenBank/DDBJ whole genome shotgun (WGS) entry which is preliminary data.</text>
</comment>
<name>A0A2M8KT20_9BACT</name>
<keyword evidence="1" id="KW-0812">Transmembrane</keyword>
<dbReference type="EMBL" id="PFED01000067">
    <property type="protein sequence ID" value="PJE63051.1"/>
    <property type="molecule type" value="Genomic_DNA"/>
</dbReference>
<dbReference type="InterPro" id="IPR022646">
    <property type="entry name" value="SecD/SecF_CS"/>
</dbReference>
<proteinExistence type="predicted"/>
<dbReference type="Pfam" id="PF07549">
    <property type="entry name" value="Sec_GG"/>
    <property type="match status" value="1"/>
</dbReference>
<protein>
    <recommendedName>
        <fullName evidence="4">Protein translocase subunit SecF</fullName>
    </recommendedName>
</protein>
<feature type="transmembrane region" description="Helical" evidence="1">
    <location>
        <begin position="12"/>
        <end position="31"/>
    </location>
</feature>
<dbReference type="AlphaFoldDB" id="A0A2M8KT20"/>
<evidence type="ECO:0008006" key="4">
    <source>
        <dbReference type="Google" id="ProtNLM"/>
    </source>
</evidence>
<evidence type="ECO:0000256" key="1">
    <source>
        <dbReference type="SAM" id="Phobius"/>
    </source>
</evidence>
<evidence type="ECO:0000313" key="3">
    <source>
        <dbReference type="Proteomes" id="UP000229554"/>
    </source>
</evidence>
<keyword evidence="1" id="KW-0472">Membrane</keyword>
<organism evidence="2 3">
    <name type="scientific">Candidatus Roizmanbacteria bacterium CG10_big_fil_rev_8_21_14_0_10_39_6</name>
    <dbReference type="NCBI Taxonomy" id="1974853"/>
    <lineage>
        <taxon>Bacteria</taxon>
        <taxon>Candidatus Roizmaniibacteriota</taxon>
    </lineage>
</organism>
<feature type="non-terminal residue" evidence="2">
    <location>
        <position position="78"/>
    </location>
</feature>
<accession>A0A2M8KT20</accession>
<reference evidence="3" key="1">
    <citation type="submission" date="2017-09" db="EMBL/GenBank/DDBJ databases">
        <title>Depth-based differentiation of microbial function through sediment-hosted aquifers and enrichment of novel symbionts in the deep terrestrial subsurface.</title>
        <authorList>
            <person name="Probst A.J."/>
            <person name="Ladd B."/>
            <person name="Jarett J.K."/>
            <person name="Geller-Mcgrath D.E."/>
            <person name="Sieber C.M.K."/>
            <person name="Emerson J.B."/>
            <person name="Anantharaman K."/>
            <person name="Thomas B.C."/>
            <person name="Malmstrom R."/>
            <person name="Stieglmeier M."/>
            <person name="Klingl A."/>
            <person name="Woyke T."/>
            <person name="Ryan C.M."/>
            <person name="Banfield J.F."/>
        </authorList>
    </citation>
    <scope>NUCLEOTIDE SEQUENCE [LARGE SCALE GENOMIC DNA]</scope>
</reference>
<evidence type="ECO:0000313" key="2">
    <source>
        <dbReference type="EMBL" id="PJE63051.1"/>
    </source>
</evidence>
<gene>
    <name evidence="2" type="ORF">COU88_01635</name>
</gene>